<name>A0A9D1FVY5_9BACT</name>
<dbReference type="SUPFAM" id="SSF47473">
    <property type="entry name" value="EF-hand"/>
    <property type="match status" value="1"/>
</dbReference>
<evidence type="ECO:0000313" key="2">
    <source>
        <dbReference type="EMBL" id="HIS82938.1"/>
    </source>
</evidence>
<evidence type="ECO:0000313" key="3">
    <source>
        <dbReference type="Proteomes" id="UP000824139"/>
    </source>
</evidence>
<proteinExistence type="predicted"/>
<reference evidence="2" key="2">
    <citation type="journal article" date="2021" name="PeerJ">
        <title>Extensive microbial diversity within the chicken gut microbiome revealed by metagenomics and culture.</title>
        <authorList>
            <person name="Gilroy R."/>
            <person name="Ravi A."/>
            <person name="Getino M."/>
            <person name="Pursley I."/>
            <person name="Horton D.L."/>
            <person name="Alikhan N.F."/>
            <person name="Baker D."/>
            <person name="Gharbi K."/>
            <person name="Hall N."/>
            <person name="Watson M."/>
            <person name="Adriaenssens E.M."/>
            <person name="Foster-Nyarko E."/>
            <person name="Jarju S."/>
            <person name="Secka A."/>
            <person name="Antonio M."/>
            <person name="Oren A."/>
            <person name="Chaudhuri R.R."/>
            <person name="La Ragione R."/>
            <person name="Hildebrand F."/>
            <person name="Pallen M.J."/>
        </authorList>
    </citation>
    <scope>NUCLEOTIDE SEQUENCE</scope>
    <source>
        <strain evidence="2">CHK152-2994</strain>
    </source>
</reference>
<dbReference type="Gene3D" id="1.10.238.10">
    <property type="entry name" value="EF-hand"/>
    <property type="match status" value="1"/>
</dbReference>
<dbReference type="Proteomes" id="UP000824139">
    <property type="component" value="Unassembled WGS sequence"/>
</dbReference>
<feature type="compositionally biased region" description="Pro residues" evidence="1">
    <location>
        <begin position="204"/>
        <end position="215"/>
    </location>
</feature>
<comment type="caution">
    <text evidence="2">The sequence shown here is derived from an EMBL/GenBank/DDBJ whole genome shotgun (WGS) entry which is preliminary data.</text>
</comment>
<evidence type="ECO:0000256" key="1">
    <source>
        <dbReference type="SAM" id="MobiDB-lite"/>
    </source>
</evidence>
<evidence type="ECO:0008006" key="4">
    <source>
        <dbReference type="Google" id="ProtNLM"/>
    </source>
</evidence>
<sequence length="224" mass="25413">MRISAINYQTNPHFAGEDKKSSKLKTAAGAAAIALATAVPATQAEAQFYTPPVYPYTYYVPTPTITTVPKCFVLGDMRNQTEDKSMRQVFDEIDENGNGNGVISANEVVKTERRNWNLNNLTPYTGAQMQRAEKNFIALSKAYNEDDSDPYTINYNEYKAIMDNYLESSEADNLLDLMELLILQNMLTPPPPPPPIHHHHHYRPAPPPRHNPPPPPHRHDHRHW</sequence>
<reference evidence="2" key="1">
    <citation type="submission" date="2020-10" db="EMBL/GenBank/DDBJ databases">
        <authorList>
            <person name="Gilroy R."/>
        </authorList>
    </citation>
    <scope>NUCLEOTIDE SEQUENCE</scope>
    <source>
        <strain evidence="2">CHK152-2994</strain>
    </source>
</reference>
<dbReference type="InterPro" id="IPR011992">
    <property type="entry name" value="EF-hand-dom_pair"/>
</dbReference>
<dbReference type="AlphaFoldDB" id="A0A9D1FVY5"/>
<dbReference type="EMBL" id="DVJO01000105">
    <property type="protein sequence ID" value="HIS82938.1"/>
    <property type="molecule type" value="Genomic_DNA"/>
</dbReference>
<gene>
    <name evidence="2" type="ORF">IAD41_04955</name>
</gene>
<protein>
    <recommendedName>
        <fullName evidence="4">EF-hand domain-containing protein</fullName>
    </recommendedName>
</protein>
<organism evidence="2 3">
    <name type="scientific">Candidatus Scatenecus faecavium</name>
    <dbReference type="NCBI Taxonomy" id="2840915"/>
    <lineage>
        <taxon>Bacteria</taxon>
        <taxon>Candidatus Scatenecus</taxon>
    </lineage>
</organism>
<feature type="region of interest" description="Disordered" evidence="1">
    <location>
        <begin position="191"/>
        <end position="224"/>
    </location>
</feature>
<accession>A0A9D1FVY5</accession>